<dbReference type="InterPro" id="IPR002889">
    <property type="entry name" value="WSC_carb-bd"/>
</dbReference>
<dbReference type="STRING" id="1229664.N4UH83"/>
<dbReference type="AlphaFoldDB" id="N4UH83"/>
<accession>N4UH83</accession>
<feature type="compositionally biased region" description="Low complexity" evidence="1">
    <location>
        <begin position="33"/>
        <end position="55"/>
    </location>
</feature>
<dbReference type="OMA" id="HCSGPNC"/>
<protein>
    <recommendedName>
        <fullName evidence="2">WSC domain-containing protein</fullName>
    </recommendedName>
</protein>
<reference evidence="4" key="2">
    <citation type="journal article" date="2014" name="PLoS ONE">
        <title>Genome and Transcriptome Analysis of the Fungal Pathogen Fusarium oxysporum f. sp. cubense Causing Banana Vascular Wilt Disease.</title>
        <authorList>
            <person name="Guo L."/>
            <person name="Han L."/>
            <person name="Yang L."/>
            <person name="Zeng H."/>
            <person name="Fan D."/>
            <person name="Zhu Y."/>
            <person name="Feng Y."/>
            <person name="Wang G."/>
            <person name="Peng C."/>
            <person name="Jiang X."/>
            <person name="Zhou D."/>
            <person name="Ni P."/>
            <person name="Liang C."/>
            <person name="Liu L."/>
            <person name="Wang J."/>
            <person name="Mao C."/>
            <person name="Fang X."/>
            <person name="Peng M."/>
            <person name="Huang J."/>
        </authorList>
    </citation>
    <scope>NUCLEOTIDE SEQUENCE [LARGE SCALE GENOMIC DNA]</scope>
    <source>
        <strain evidence="4">race 1</strain>
    </source>
</reference>
<feature type="domain" description="WSC" evidence="2">
    <location>
        <begin position="252"/>
        <end position="342"/>
    </location>
</feature>
<sequence>MRLSSGLLVACASGAFAHNFKRFTNSSTSAFEPSTTLPTSLDTTTAAAPSSTTAPGDSQSVDLGSATLGRGSSFVTGPNGETIVRMSAGANGIAQFSASPGITKFAVGAEIQIRFSIKVSAVIEGRKRAFEGCTLDVNLDGETIYSEPLADTNGAAVEQASNPTTLNSEKPNIQFLQSCGSEPVQLDVSDLAVAAATDGGSTGLPTTGAATNSEGATTNSEGETVIPTATGTEASASASATSPAGFPGSVGVFTLFGCVGSSAGFPTFELAETNAQMDLERCASLCTGRAYFGVYDTACYCGDEVDADNTSRVDIDQCDIQCPGDRDNFCGGDTRRNRLQARQAVAAGRLLTVYVSAIGAGATVTDSVTETVTDQTTLVTTYTTAVAGPQTTTTETVTAVQVCFNGKCYTQTSDRTVFIFIEVNGSDCDNEWVFITEECSCQGGLQYVPKFCSGGSCAGEKVYKTQECHDWWNHETFYVAADCEVCKKGEVMYKPWENSWGTPDNCKAEMVPVCNGAKCPAVKVPTHGYTHPAYNGTYTNTTSHGGAPHCSGPNCPGSKVVPHCSGPNCPGAQATGSQGSGSNCNGADCHGATGSGPKPTTVPVVINGAGKQAVGAATLFAALFAALL</sequence>
<organism evidence="3 4">
    <name type="scientific">Fusarium oxysporum f. sp. cubense (strain race 1)</name>
    <name type="common">Panama disease fungus</name>
    <dbReference type="NCBI Taxonomy" id="1229664"/>
    <lineage>
        <taxon>Eukaryota</taxon>
        <taxon>Fungi</taxon>
        <taxon>Dikarya</taxon>
        <taxon>Ascomycota</taxon>
        <taxon>Pezizomycotina</taxon>
        <taxon>Sordariomycetes</taxon>
        <taxon>Hypocreomycetidae</taxon>
        <taxon>Hypocreales</taxon>
        <taxon>Nectriaceae</taxon>
        <taxon>Fusarium</taxon>
        <taxon>Fusarium oxysporum species complex</taxon>
    </lineage>
</organism>
<dbReference type="OrthoDB" id="2019572at2759"/>
<name>N4UH83_FUSC1</name>
<evidence type="ECO:0000259" key="2">
    <source>
        <dbReference type="PROSITE" id="PS51212"/>
    </source>
</evidence>
<dbReference type="Pfam" id="PF01822">
    <property type="entry name" value="WSC"/>
    <property type="match status" value="1"/>
</dbReference>
<proteinExistence type="predicted"/>
<dbReference type="HOGENOM" id="CLU_402257_0_0_1"/>
<feature type="region of interest" description="Disordered" evidence="1">
    <location>
        <begin position="202"/>
        <end position="223"/>
    </location>
</feature>
<dbReference type="VEuPathDB" id="FungiDB:FOC1_g10003812"/>
<evidence type="ECO:0000313" key="3">
    <source>
        <dbReference type="EMBL" id="ENH68181.1"/>
    </source>
</evidence>
<feature type="region of interest" description="Disordered" evidence="1">
    <location>
        <begin position="28"/>
        <end position="61"/>
    </location>
</feature>
<dbReference type="EMBL" id="KB730278">
    <property type="protein sequence ID" value="ENH68181.1"/>
    <property type="molecule type" value="Genomic_DNA"/>
</dbReference>
<evidence type="ECO:0000313" key="4">
    <source>
        <dbReference type="Proteomes" id="UP000016928"/>
    </source>
</evidence>
<dbReference type="Proteomes" id="UP000016928">
    <property type="component" value="Unassembled WGS sequence"/>
</dbReference>
<dbReference type="PROSITE" id="PS51212">
    <property type="entry name" value="WSC"/>
    <property type="match status" value="1"/>
</dbReference>
<gene>
    <name evidence="3" type="ORF">FOC1_g10003812</name>
</gene>
<evidence type="ECO:0000256" key="1">
    <source>
        <dbReference type="SAM" id="MobiDB-lite"/>
    </source>
</evidence>
<dbReference type="SMART" id="SM00321">
    <property type="entry name" value="WSC"/>
    <property type="match status" value="1"/>
</dbReference>
<feature type="compositionally biased region" description="Polar residues" evidence="1">
    <location>
        <begin position="203"/>
        <end position="222"/>
    </location>
</feature>
<reference evidence="4" key="1">
    <citation type="submission" date="2012-09" db="EMBL/GenBank/DDBJ databases">
        <title>Genome sequencing and comparative transcriptomics of race 1 and race 4 of banana pathogen: Fusarium oxysporum f. sp. cubense.</title>
        <authorList>
            <person name="Fang X."/>
            <person name="Huang J."/>
        </authorList>
    </citation>
    <scope>NUCLEOTIDE SEQUENCE [LARGE SCALE GENOMIC DNA]</scope>
    <source>
        <strain evidence="4">race 1</strain>
    </source>
</reference>